<dbReference type="Pfam" id="PF00346">
    <property type="entry name" value="Complex1_49kDa"/>
    <property type="match status" value="1"/>
</dbReference>
<dbReference type="RefSeq" id="WP_013160441.1">
    <property type="nucleotide sequence ID" value="NZ_CP010341.1"/>
</dbReference>
<organism evidence="5">
    <name type="scientific">Propionibacterium freudenreichii subsp. freudenreichii</name>
    <dbReference type="NCBI Taxonomy" id="66712"/>
    <lineage>
        <taxon>Bacteria</taxon>
        <taxon>Bacillati</taxon>
        <taxon>Actinomycetota</taxon>
        <taxon>Actinomycetes</taxon>
        <taxon>Propionibacteriales</taxon>
        <taxon>Propionibacteriaceae</taxon>
        <taxon>Propionibacterium</taxon>
    </lineage>
</organism>
<dbReference type="GeneID" id="61222777"/>
<sequence length="457" mass="50314">MSEQYSDASRAATDDDDIFAGPGDEKGDHAYLANGGDWDQVVEAQRERSDETIVINVGPQHPSTHGVMRLVMEMDGETIISLRPSIGFLHTGIEKSAEYRSWSQGSVFFTRCNYVAGIFNEAAYSLAVDKLLGITDKMPRRGNQLRVMAMEANRIASHITAVGATGLDLGATSVQEVALRERERTLDFLEAVTGLRMNNAYIRPGGVENDLPEDGLDLLDELIRQLRKNVPEIGQYTLTNPIFVRRNKGVAHMSLASAVMMGASGPVLRSAGYPWDLRKMEPYCGYENYDFEVCTADSFDSYGRFVIRLNEIEQSLRILEQVRDELAESKGEPYRIEDADLSWPSDLTVASDGQGNSNEHVKHIMGESMEGLIHHFKIVSQGFHVPAGEVYMAVEAPAGELGMHLVSDGGTRPYRAHLRDPGFNHVQSLPLLCEGGMLSDAVMAISSIDPVMGGVDR</sequence>
<dbReference type="GO" id="GO:0051287">
    <property type="term" value="F:NAD binding"/>
    <property type="evidence" value="ECO:0007669"/>
    <property type="project" value="InterPro"/>
</dbReference>
<dbReference type="AlphaFoldDB" id="A0A068VQB2"/>
<dbReference type="PANTHER" id="PTHR11993">
    <property type="entry name" value="NADH-UBIQUINONE OXIDOREDUCTASE 49 KDA SUBUNIT"/>
    <property type="match status" value="1"/>
</dbReference>
<feature type="region of interest" description="Disordered" evidence="3">
    <location>
        <begin position="1"/>
        <end position="32"/>
    </location>
</feature>
<comment type="subunit">
    <text evidence="2">NDH-1 is composed of 14 different subunits. Subunits NuoB, C, D, E, F, and G constitute the peripheral sector of the complex.</text>
</comment>
<keyword evidence="5" id="KW-0560">Oxidoreductase</keyword>
<dbReference type="InterPro" id="IPR001135">
    <property type="entry name" value="NADH_Q_OxRdtase_suD"/>
</dbReference>
<reference evidence="5" key="1">
    <citation type="submission" date="2014-08" db="EMBL/GenBank/DDBJ databases">
        <authorList>
            <person name="Falentin Helene"/>
        </authorList>
    </citation>
    <scope>NUCLEOTIDE SEQUENCE</scope>
</reference>
<keyword evidence="2" id="KW-0520">NAD</keyword>
<dbReference type="KEGG" id="pfre:RM25_0479"/>
<evidence type="ECO:0000259" key="4">
    <source>
        <dbReference type="Pfam" id="PF00346"/>
    </source>
</evidence>
<evidence type="ECO:0000256" key="1">
    <source>
        <dbReference type="ARBA" id="ARBA00022719"/>
    </source>
</evidence>
<comment type="catalytic activity">
    <reaction evidence="2">
        <text>a quinone + NADH + 5 H(+)(in) = a quinol + NAD(+) + 4 H(+)(out)</text>
        <dbReference type="Rhea" id="RHEA:57888"/>
        <dbReference type="ChEBI" id="CHEBI:15378"/>
        <dbReference type="ChEBI" id="CHEBI:24646"/>
        <dbReference type="ChEBI" id="CHEBI:57540"/>
        <dbReference type="ChEBI" id="CHEBI:57945"/>
        <dbReference type="ChEBI" id="CHEBI:132124"/>
    </reaction>
</comment>
<dbReference type="InterPro" id="IPR029014">
    <property type="entry name" value="NiFe-Hase_large"/>
</dbReference>
<keyword evidence="1 2" id="KW-0874">Quinone</keyword>
<dbReference type="Gene3D" id="1.10.645.10">
    <property type="entry name" value="Cytochrome-c3 Hydrogenase, chain B"/>
    <property type="match status" value="1"/>
</dbReference>
<dbReference type="SUPFAM" id="SSF56762">
    <property type="entry name" value="HydB/Nqo4-like"/>
    <property type="match status" value="1"/>
</dbReference>
<dbReference type="GO" id="GO:0005886">
    <property type="term" value="C:plasma membrane"/>
    <property type="evidence" value="ECO:0007669"/>
    <property type="project" value="UniProtKB-SubCell"/>
</dbReference>
<keyword evidence="2" id="KW-1278">Translocase</keyword>
<dbReference type="HAMAP" id="MF_01358">
    <property type="entry name" value="NDH1_NuoD"/>
    <property type="match status" value="1"/>
</dbReference>
<dbReference type="GO" id="GO:0048038">
    <property type="term" value="F:quinone binding"/>
    <property type="evidence" value="ECO:0007669"/>
    <property type="project" value="UniProtKB-KW"/>
</dbReference>
<gene>
    <name evidence="2 5" type="primary">nuoD</name>
    <name evidence="5" type="ORF">PFCIRM138_05490</name>
</gene>
<dbReference type="EMBL" id="LM676397">
    <property type="protein sequence ID" value="CEP26226.1"/>
    <property type="molecule type" value="Genomic_DNA"/>
</dbReference>
<evidence type="ECO:0000313" key="5">
    <source>
        <dbReference type="EMBL" id="CEP26226.1"/>
    </source>
</evidence>
<dbReference type="NCBIfam" id="TIGR01962">
    <property type="entry name" value="NuoD"/>
    <property type="match status" value="1"/>
</dbReference>
<dbReference type="NCBIfam" id="NF004739">
    <property type="entry name" value="PRK06075.1"/>
    <property type="match status" value="1"/>
</dbReference>
<evidence type="ECO:0000256" key="2">
    <source>
        <dbReference type="HAMAP-Rule" id="MF_01358"/>
    </source>
</evidence>
<dbReference type="PATRIC" id="fig|66712.6.peg.506"/>
<protein>
    <recommendedName>
        <fullName evidence="2">NADH-quinone oxidoreductase subunit D</fullName>
        <ecNumber evidence="2">7.1.1.-</ecNumber>
    </recommendedName>
    <alternativeName>
        <fullName evidence="2">NADH dehydrogenase I subunit D</fullName>
    </alternativeName>
    <alternativeName>
        <fullName evidence="2">NDH-1 subunit D</fullName>
    </alternativeName>
</protein>
<dbReference type="PANTHER" id="PTHR11993:SF10">
    <property type="entry name" value="NADH DEHYDROGENASE [UBIQUINONE] IRON-SULFUR PROTEIN 2, MITOCHONDRIAL"/>
    <property type="match status" value="1"/>
</dbReference>
<name>A0A068VQB2_PROFF</name>
<feature type="domain" description="NADH-quinone oxidoreductase subunit D" evidence="4">
    <location>
        <begin position="168"/>
        <end position="457"/>
    </location>
</feature>
<keyword evidence="2" id="KW-1003">Cell membrane</keyword>
<comment type="subcellular location">
    <subcellularLocation>
        <location evidence="2">Cell membrane</location>
        <topology evidence="2">Peripheral membrane protein</topology>
        <orientation evidence="2">Cytoplasmic side</orientation>
    </subcellularLocation>
</comment>
<evidence type="ECO:0000256" key="3">
    <source>
        <dbReference type="SAM" id="MobiDB-lite"/>
    </source>
</evidence>
<feature type="compositionally biased region" description="Low complexity" evidence="3">
    <location>
        <begin position="1"/>
        <end position="11"/>
    </location>
</feature>
<keyword evidence="2" id="KW-0813">Transport</keyword>
<accession>A0A068VQB2</accession>
<keyword evidence="2" id="KW-0472">Membrane</keyword>
<dbReference type="EC" id="7.1.1.-" evidence="2"/>
<proteinExistence type="inferred from homology"/>
<comment type="similarity">
    <text evidence="2">Belongs to the complex I 49 kDa subunit family.</text>
</comment>
<comment type="function">
    <text evidence="2">NDH-1 shuttles electrons from NADH, via FMN and iron-sulfur (Fe-S) centers, to quinones in the respiratory chain. The immediate electron acceptor for the enzyme in this species is believed to be a menaquinone. Couples the redox reaction to proton translocation (for every two electrons transferred, four hydrogen ions are translocated across the cytoplasmic membrane), and thus conserves the redox energy in a proton gradient.</text>
</comment>
<dbReference type="GO" id="GO:0050136">
    <property type="term" value="F:NADH dehydrogenase (quinone) (non-electrogenic) activity"/>
    <property type="evidence" value="ECO:0007669"/>
    <property type="project" value="UniProtKB-UniRule"/>
</dbReference>
<dbReference type="InterPro" id="IPR022885">
    <property type="entry name" value="NDH1_su_D/H"/>
</dbReference>